<dbReference type="OrthoDB" id="4080914at2759"/>
<comment type="caution">
    <text evidence="1">The sequence shown here is derived from an EMBL/GenBank/DDBJ whole genome shotgun (WGS) entry which is preliminary data.</text>
</comment>
<proteinExistence type="predicted"/>
<gene>
    <name evidence="1" type="ORF">AC631_05803</name>
</gene>
<dbReference type="EMBL" id="LMYN01000287">
    <property type="protein sequence ID" value="KRZ98436.1"/>
    <property type="molecule type" value="Genomic_DNA"/>
</dbReference>
<organism evidence="1 2">
    <name type="scientific">Debaryomyces fabryi</name>
    <dbReference type="NCBI Taxonomy" id="58627"/>
    <lineage>
        <taxon>Eukaryota</taxon>
        <taxon>Fungi</taxon>
        <taxon>Dikarya</taxon>
        <taxon>Ascomycota</taxon>
        <taxon>Saccharomycotina</taxon>
        <taxon>Pichiomycetes</taxon>
        <taxon>Debaryomycetaceae</taxon>
        <taxon>Debaryomyces</taxon>
    </lineage>
</organism>
<sequence length="197" mass="23109">MERQDETIKTITDLIHSVSSQINNSSNHIETLEGLTNKLVPNEIREVGVQDKRQTKRELSVEEEEEYIIRILEQQRLERVIDLQNHEHMNEKLMELIDLNEDILQSVKEYLEIKEKTREDERKFADSRIKHFTDDMVEPTIEVLESNLLNLNNGIEQVEHTLSGFVEDLQNSDQKMSPEYQEKVNALIQVINKASNI</sequence>
<name>A0A0V1PQI1_9ASCO</name>
<protein>
    <submittedName>
        <fullName evidence="1">Uncharacterized protein</fullName>
    </submittedName>
</protein>
<dbReference type="GeneID" id="26842812"/>
<keyword evidence="2" id="KW-1185">Reference proteome</keyword>
<dbReference type="AlphaFoldDB" id="A0A0V1PQI1"/>
<evidence type="ECO:0000313" key="1">
    <source>
        <dbReference type="EMBL" id="KRZ98436.1"/>
    </source>
</evidence>
<dbReference type="RefSeq" id="XP_015464539.1">
    <property type="nucleotide sequence ID" value="XM_015614632.1"/>
</dbReference>
<evidence type="ECO:0000313" key="2">
    <source>
        <dbReference type="Proteomes" id="UP000054251"/>
    </source>
</evidence>
<dbReference type="Proteomes" id="UP000054251">
    <property type="component" value="Unassembled WGS sequence"/>
</dbReference>
<reference evidence="1 2" key="1">
    <citation type="submission" date="2015-11" db="EMBL/GenBank/DDBJ databases">
        <title>The genome of Debaryomyces fabryi.</title>
        <authorList>
            <person name="Tafer H."/>
            <person name="Lopandic K."/>
        </authorList>
    </citation>
    <scope>NUCLEOTIDE SEQUENCE [LARGE SCALE GENOMIC DNA]</scope>
    <source>
        <strain evidence="1 2">CBS 789</strain>
    </source>
</reference>
<accession>A0A0V1PQI1</accession>